<keyword evidence="1" id="KW-0479">Metal-binding</keyword>
<evidence type="ECO:0000313" key="6">
    <source>
        <dbReference type="Proteomes" id="UP000288859"/>
    </source>
</evidence>
<feature type="region of interest" description="Disordered" evidence="4">
    <location>
        <begin position="179"/>
        <end position="350"/>
    </location>
</feature>
<evidence type="ECO:0000256" key="2">
    <source>
        <dbReference type="ARBA" id="ARBA00022771"/>
    </source>
</evidence>
<organism evidence="5 6">
    <name type="scientific">Exophiala mesophila</name>
    <name type="common">Black yeast-like fungus</name>
    <dbReference type="NCBI Taxonomy" id="212818"/>
    <lineage>
        <taxon>Eukaryota</taxon>
        <taxon>Fungi</taxon>
        <taxon>Dikarya</taxon>
        <taxon>Ascomycota</taxon>
        <taxon>Pezizomycotina</taxon>
        <taxon>Eurotiomycetes</taxon>
        <taxon>Chaetothyriomycetidae</taxon>
        <taxon>Chaetothyriales</taxon>
        <taxon>Herpotrichiellaceae</taxon>
        <taxon>Exophiala</taxon>
    </lineage>
</organism>
<evidence type="ECO:0000313" key="5">
    <source>
        <dbReference type="EMBL" id="RVX69700.1"/>
    </source>
</evidence>
<evidence type="ECO:0000256" key="4">
    <source>
        <dbReference type="SAM" id="MobiDB-lite"/>
    </source>
</evidence>
<keyword evidence="3" id="KW-0862">Zinc</keyword>
<gene>
    <name evidence="5" type="ORF">B0A52_06344</name>
</gene>
<feature type="compositionally biased region" description="Low complexity" evidence="4">
    <location>
        <begin position="196"/>
        <end position="234"/>
    </location>
</feature>
<feature type="compositionally biased region" description="Low complexity" evidence="4">
    <location>
        <begin position="314"/>
        <end position="327"/>
    </location>
</feature>
<feature type="compositionally biased region" description="Low complexity" evidence="4">
    <location>
        <begin position="274"/>
        <end position="298"/>
    </location>
</feature>
<dbReference type="GO" id="GO:0006338">
    <property type="term" value="P:chromatin remodeling"/>
    <property type="evidence" value="ECO:0007669"/>
    <property type="project" value="InterPro"/>
</dbReference>
<dbReference type="PANTHER" id="PTHR13093">
    <property type="entry name" value="ZINC FINGER HIT DOMAIN CONTAINING PROTEIN 1"/>
    <property type="match status" value="1"/>
</dbReference>
<dbReference type="AlphaFoldDB" id="A0A438N1U2"/>
<dbReference type="OrthoDB" id="74807at2759"/>
<reference evidence="5 6" key="1">
    <citation type="submission" date="2017-03" db="EMBL/GenBank/DDBJ databases">
        <title>Genomes of endolithic fungi from Antarctica.</title>
        <authorList>
            <person name="Coleine C."/>
            <person name="Masonjones S."/>
            <person name="Stajich J.E."/>
        </authorList>
    </citation>
    <scope>NUCLEOTIDE SEQUENCE [LARGE SCALE GENOMIC DNA]</scope>
    <source>
        <strain evidence="5 6">CCFEE 6314</strain>
    </source>
</reference>
<evidence type="ECO:0000256" key="1">
    <source>
        <dbReference type="ARBA" id="ARBA00022723"/>
    </source>
</evidence>
<evidence type="ECO:0000256" key="3">
    <source>
        <dbReference type="ARBA" id="ARBA00022833"/>
    </source>
</evidence>
<protein>
    <recommendedName>
        <fullName evidence="7">HIT-type domain-containing protein</fullName>
    </recommendedName>
</protein>
<feature type="region of interest" description="Disordered" evidence="4">
    <location>
        <begin position="31"/>
        <end position="130"/>
    </location>
</feature>
<dbReference type="Proteomes" id="UP000288859">
    <property type="component" value="Unassembled WGS sequence"/>
</dbReference>
<feature type="compositionally biased region" description="Pro residues" evidence="4">
    <location>
        <begin position="328"/>
        <end position="341"/>
    </location>
</feature>
<proteinExistence type="predicted"/>
<dbReference type="CDD" id="cd21437">
    <property type="entry name" value="zf-HIT_ZNHIT1_like"/>
    <property type="match status" value="1"/>
</dbReference>
<evidence type="ECO:0008006" key="7">
    <source>
        <dbReference type="Google" id="ProtNLM"/>
    </source>
</evidence>
<feature type="compositionally biased region" description="Polar residues" evidence="4">
    <location>
        <begin position="257"/>
        <end position="273"/>
    </location>
</feature>
<feature type="compositionally biased region" description="Polar residues" evidence="4">
    <location>
        <begin position="67"/>
        <end position="79"/>
    </location>
</feature>
<name>A0A438N1U2_EXOME</name>
<dbReference type="EMBL" id="NAJM01000027">
    <property type="protein sequence ID" value="RVX69700.1"/>
    <property type="molecule type" value="Genomic_DNA"/>
</dbReference>
<accession>A0A438N1U2</accession>
<feature type="compositionally biased region" description="Low complexity" evidence="4">
    <location>
        <begin position="39"/>
        <end position="50"/>
    </location>
</feature>
<dbReference type="VEuPathDB" id="FungiDB:PV10_06251"/>
<comment type="caution">
    <text evidence="5">The sequence shown here is derived from an EMBL/GenBank/DDBJ whole genome shotgun (WGS) entry which is preliminary data.</text>
</comment>
<dbReference type="InterPro" id="IPR039723">
    <property type="entry name" value="Vps71/ZNHIT1"/>
</dbReference>
<sequence length="446" mass="46399">MPLIEELPVTTNHHRATHGWTYVPDIGSSLLNPPPPPASGASSSSAAAALKSRKRGRDGVAKAKEATATSRTGTSSPFQKLSAKQEKAIQQRLNDLNKENARDIHIPIPKREGGPPGSARAKDRKPTSNVRRILAYSRTFQHYLADEEAGVNVYGNAGTAAAAAAAAASAASGSVAQATAGRKSDAKSGSKKKTTSAKTAAGGKKSGTSITKKSGGLAVTPTQAAPTSTPASTSIKAEPDKDKAQSMETGDVDMTDAPNSSTTATPNNVGTLVQQPSESQPHPQPQPQTNQQDATATPPGVPSTSQTELPPPSAITASAAPPSSTQPQPQPQSQPPPPRIPSPSLDSNPLLKTLNLPLRASTRLITHLLSEPPLSYLEARAKPLEYSSTTIQPTGTNTLMAKPARHFCVICGYWGKVRCGKGCGDRVCGQMECWRAHEGVCALGAY</sequence>
<keyword evidence="2" id="KW-0863">Zinc-finger</keyword>
<dbReference type="GO" id="GO:0008270">
    <property type="term" value="F:zinc ion binding"/>
    <property type="evidence" value="ECO:0007669"/>
    <property type="project" value="UniProtKB-KW"/>
</dbReference>
<feature type="compositionally biased region" description="Basic and acidic residues" evidence="4">
    <location>
        <begin position="83"/>
        <end position="113"/>
    </location>
</feature>